<dbReference type="SUPFAM" id="SSF88659">
    <property type="entry name" value="Sigma3 and sigma4 domains of RNA polymerase sigma factors"/>
    <property type="match status" value="1"/>
</dbReference>
<dbReference type="RefSeq" id="WP_072890780.1">
    <property type="nucleotide sequence ID" value="NZ_FQVW01000024.1"/>
</dbReference>
<dbReference type="PANTHER" id="PTHR43133:SF60">
    <property type="entry name" value="RNA POLYMERASE SIGMA FACTOR SIGV"/>
    <property type="match status" value="1"/>
</dbReference>
<feature type="domain" description="RNA polymerase sigma-70 region 2" evidence="5">
    <location>
        <begin position="16"/>
        <end position="82"/>
    </location>
</feature>
<evidence type="ECO:0000313" key="8">
    <source>
        <dbReference type="Proteomes" id="UP000183988"/>
    </source>
</evidence>
<dbReference type="InterPro" id="IPR013325">
    <property type="entry name" value="RNA_pol_sigma_r2"/>
</dbReference>
<keyword evidence="2" id="KW-0805">Transcription regulation</keyword>
<keyword evidence="3" id="KW-0731">Sigma factor</keyword>
<dbReference type="PANTHER" id="PTHR43133">
    <property type="entry name" value="RNA POLYMERASE ECF-TYPE SIGMA FACTO"/>
    <property type="match status" value="1"/>
</dbReference>
<sequence length="174" mass="20582">MVGFFKINGMKYEEIIEKYGTGIKQVAYSYVKDRHIAEDITQETFLRCFTKRKTFKGKSALHTWLYRIAINLSKDHLKTAYRTHVTVDDNLAHTENTQAPSAEQVAMNRFKEGNLTNYILDLPIDYREIIILYYFKEFNTREISEMLELPEGTVKSRLRRSKELLKDEVNEDER</sequence>
<dbReference type="Gene3D" id="1.10.1740.10">
    <property type="match status" value="1"/>
</dbReference>
<dbReference type="Proteomes" id="UP000183988">
    <property type="component" value="Unassembled WGS sequence"/>
</dbReference>
<dbReference type="CDD" id="cd06171">
    <property type="entry name" value="Sigma70_r4"/>
    <property type="match status" value="1"/>
</dbReference>
<evidence type="ECO:0000259" key="6">
    <source>
        <dbReference type="Pfam" id="PF08281"/>
    </source>
</evidence>
<comment type="similarity">
    <text evidence="1">Belongs to the sigma-70 factor family. ECF subfamily.</text>
</comment>
<reference evidence="7 8" key="1">
    <citation type="submission" date="2016-11" db="EMBL/GenBank/DDBJ databases">
        <authorList>
            <person name="Jaros S."/>
            <person name="Januszkiewicz K."/>
            <person name="Wedrychowicz H."/>
        </authorList>
    </citation>
    <scope>NUCLEOTIDE SEQUENCE [LARGE SCALE GENOMIC DNA]</scope>
    <source>
        <strain evidence="7 8">IBRC-M 10683</strain>
    </source>
</reference>
<keyword evidence="4" id="KW-0804">Transcription</keyword>
<evidence type="ECO:0000259" key="5">
    <source>
        <dbReference type="Pfam" id="PF04542"/>
    </source>
</evidence>
<dbReference type="AlphaFoldDB" id="A0A1M5IKF9"/>
<dbReference type="InterPro" id="IPR013324">
    <property type="entry name" value="RNA_pol_sigma_r3/r4-like"/>
</dbReference>
<protein>
    <submittedName>
        <fullName evidence="7">RNA polymerase sigma-70 factor, ECF subfamily</fullName>
    </submittedName>
</protein>
<dbReference type="STRING" id="930117.SAMN05216225_102459"/>
<dbReference type="Pfam" id="PF08281">
    <property type="entry name" value="Sigma70_r4_2"/>
    <property type="match status" value="1"/>
</dbReference>
<evidence type="ECO:0000256" key="3">
    <source>
        <dbReference type="ARBA" id="ARBA00023082"/>
    </source>
</evidence>
<dbReference type="InterPro" id="IPR039425">
    <property type="entry name" value="RNA_pol_sigma-70-like"/>
</dbReference>
<dbReference type="InterPro" id="IPR013249">
    <property type="entry name" value="RNA_pol_sigma70_r4_t2"/>
</dbReference>
<dbReference type="Gene3D" id="1.10.10.10">
    <property type="entry name" value="Winged helix-like DNA-binding domain superfamily/Winged helix DNA-binding domain"/>
    <property type="match status" value="1"/>
</dbReference>
<name>A0A1M5IKF9_9BACI</name>
<evidence type="ECO:0000256" key="2">
    <source>
        <dbReference type="ARBA" id="ARBA00023015"/>
    </source>
</evidence>
<dbReference type="NCBIfam" id="TIGR02937">
    <property type="entry name" value="sigma70-ECF"/>
    <property type="match status" value="1"/>
</dbReference>
<dbReference type="GO" id="GO:0016987">
    <property type="term" value="F:sigma factor activity"/>
    <property type="evidence" value="ECO:0007669"/>
    <property type="project" value="UniProtKB-KW"/>
</dbReference>
<dbReference type="OrthoDB" id="9794508at2"/>
<organism evidence="7 8">
    <name type="scientific">Ornithinibacillus halophilus</name>
    <dbReference type="NCBI Taxonomy" id="930117"/>
    <lineage>
        <taxon>Bacteria</taxon>
        <taxon>Bacillati</taxon>
        <taxon>Bacillota</taxon>
        <taxon>Bacilli</taxon>
        <taxon>Bacillales</taxon>
        <taxon>Bacillaceae</taxon>
        <taxon>Ornithinibacillus</taxon>
    </lineage>
</organism>
<dbReference type="InterPro" id="IPR036388">
    <property type="entry name" value="WH-like_DNA-bd_sf"/>
</dbReference>
<dbReference type="SUPFAM" id="SSF88946">
    <property type="entry name" value="Sigma2 domain of RNA polymerase sigma factors"/>
    <property type="match status" value="1"/>
</dbReference>
<evidence type="ECO:0000256" key="4">
    <source>
        <dbReference type="ARBA" id="ARBA00023163"/>
    </source>
</evidence>
<gene>
    <name evidence="7" type="ORF">SAMN05216225_102459</name>
</gene>
<keyword evidence="8" id="KW-1185">Reference proteome</keyword>
<accession>A0A1M5IKF9</accession>
<dbReference type="GO" id="GO:0006352">
    <property type="term" value="P:DNA-templated transcription initiation"/>
    <property type="evidence" value="ECO:0007669"/>
    <property type="project" value="InterPro"/>
</dbReference>
<feature type="domain" description="RNA polymerase sigma factor 70 region 4 type 2" evidence="6">
    <location>
        <begin position="115"/>
        <end position="164"/>
    </location>
</feature>
<evidence type="ECO:0000256" key="1">
    <source>
        <dbReference type="ARBA" id="ARBA00010641"/>
    </source>
</evidence>
<dbReference type="GO" id="GO:0003677">
    <property type="term" value="F:DNA binding"/>
    <property type="evidence" value="ECO:0007669"/>
    <property type="project" value="InterPro"/>
</dbReference>
<dbReference type="Pfam" id="PF04542">
    <property type="entry name" value="Sigma70_r2"/>
    <property type="match status" value="1"/>
</dbReference>
<dbReference type="InterPro" id="IPR014284">
    <property type="entry name" value="RNA_pol_sigma-70_dom"/>
</dbReference>
<dbReference type="InterPro" id="IPR007627">
    <property type="entry name" value="RNA_pol_sigma70_r2"/>
</dbReference>
<proteinExistence type="inferred from homology"/>
<dbReference type="EMBL" id="FQVW01000024">
    <property type="protein sequence ID" value="SHG28844.1"/>
    <property type="molecule type" value="Genomic_DNA"/>
</dbReference>
<evidence type="ECO:0000313" key="7">
    <source>
        <dbReference type="EMBL" id="SHG28844.1"/>
    </source>
</evidence>